<keyword evidence="3 4" id="KW-0408">Iron</keyword>
<dbReference type="GO" id="GO:0004128">
    <property type="term" value="F:cytochrome-b5 reductase activity, acting on NAD(P)H"/>
    <property type="evidence" value="ECO:0007669"/>
    <property type="project" value="TreeGrafter"/>
</dbReference>
<dbReference type="Pfam" id="PF00173">
    <property type="entry name" value="Cyt-b5"/>
    <property type="match status" value="1"/>
</dbReference>
<dbReference type="eggNOG" id="KOG0536">
    <property type="taxonomic scope" value="Eukaryota"/>
</dbReference>
<evidence type="ECO:0000259" key="6">
    <source>
        <dbReference type="PROSITE" id="PS50255"/>
    </source>
</evidence>
<evidence type="ECO:0000313" key="8">
    <source>
        <dbReference type="Proteomes" id="UP000002866"/>
    </source>
</evidence>
<accession>I2H8W0</accession>
<dbReference type="OrthoDB" id="432299at2759"/>
<evidence type="ECO:0000256" key="4">
    <source>
        <dbReference type="RuleBase" id="RU362121"/>
    </source>
</evidence>
<keyword evidence="8" id="KW-1185">Reference proteome</keyword>
<dbReference type="SUPFAM" id="SSF55856">
    <property type="entry name" value="Cytochrome b5-like heme/steroid binding domain"/>
    <property type="match status" value="1"/>
</dbReference>
<dbReference type="InParanoid" id="I2H8W0"/>
<dbReference type="InterPro" id="IPR051872">
    <property type="entry name" value="Cytochrome_b5/Flavoprotein_Rdt"/>
</dbReference>
<dbReference type="PROSITE" id="PS00191">
    <property type="entry name" value="CYTOCHROME_B5_1"/>
    <property type="match status" value="1"/>
</dbReference>
<dbReference type="FunCoup" id="I2H8W0">
    <property type="interactions" value="102"/>
</dbReference>
<comment type="similarity">
    <text evidence="4">Belongs to the cytochrome b5 family.</text>
</comment>
<evidence type="ECO:0000256" key="5">
    <source>
        <dbReference type="SAM" id="MobiDB-lite"/>
    </source>
</evidence>
<dbReference type="EMBL" id="HE806324">
    <property type="protein sequence ID" value="CCH62812.1"/>
    <property type="molecule type" value="Genomic_DNA"/>
</dbReference>
<keyword evidence="1 4" id="KW-0349">Heme</keyword>
<dbReference type="PANTHER" id="PTHR46237">
    <property type="entry name" value="CYTOCHROME B5 REDUCTASE 4 FAMILY MEMBER"/>
    <property type="match status" value="1"/>
</dbReference>
<dbReference type="Gene3D" id="3.10.120.10">
    <property type="entry name" value="Cytochrome b5-like heme/steroid binding domain"/>
    <property type="match status" value="1"/>
</dbReference>
<sequence length="221" mass="25547">MDNTGRFKVPSINIEDTNKRRLRNNTPSVTSSVNASNNLRVSSSMNLNIQHKPLHFGGMTSVNPNTTRGKKVYIKKGFSTINWYELNNESSKIQGNQLISGLGKLIQNEEFIKLNETENLINLQRFVNNYNKIELYKIRPMFKINQKILSEHQEVDDCWCVIKGRVYSISRYMDYHPGGKQILINTCLGKDVSNLFDKYHRWVNVDKLLEKCCVGVYTSSY</sequence>
<reference evidence="7 8" key="1">
    <citation type="journal article" date="2011" name="Proc. Natl. Acad. Sci. U.S.A.">
        <title>Evolutionary erosion of yeast sex chromosomes by mating-type switching accidents.</title>
        <authorList>
            <person name="Gordon J.L."/>
            <person name="Armisen D."/>
            <person name="Proux-Wera E."/>
            <person name="Oheigeartaigh S.S."/>
            <person name="Byrne K.P."/>
            <person name="Wolfe K.H."/>
        </authorList>
    </citation>
    <scope>NUCLEOTIDE SEQUENCE [LARGE SCALE GENOMIC DNA]</scope>
    <source>
        <strain evidence="8">ATCC 34711 / CBS 6284 / DSM 70876 / NBRC 10599 / NRRL Y-10934 / UCD 77-7</strain>
    </source>
</reference>
<dbReference type="GO" id="GO:0046872">
    <property type="term" value="F:metal ion binding"/>
    <property type="evidence" value="ECO:0007669"/>
    <property type="project" value="UniProtKB-UniRule"/>
</dbReference>
<dbReference type="RefSeq" id="XP_004182331.1">
    <property type="nucleotide sequence ID" value="XM_004182283.1"/>
</dbReference>
<feature type="domain" description="Cytochrome b5 heme-binding" evidence="6">
    <location>
        <begin position="141"/>
        <end position="218"/>
    </location>
</feature>
<name>I2H8W0_HENB6</name>
<dbReference type="PANTHER" id="PTHR46237:SF1">
    <property type="entry name" value="CYTOCHROME B5 REDUCTASE 4"/>
    <property type="match status" value="1"/>
</dbReference>
<feature type="region of interest" description="Disordered" evidence="5">
    <location>
        <begin position="1"/>
        <end position="33"/>
    </location>
</feature>
<feature type="compositionally biased region" description="Polar residues" evidence="5">
    <location>
        <begin position="24"/>
        <end position="33"/>
    </location>
</feature>
<dbReference type="InterPro" id="IPR001199">
    <property type="entry name" value="Cyt_B5-like_heme/steroid-bd"/>
</dbReference>
<dbReference type="SMART" id="SM01117">
    <property type="entry name" value="Cyt-b5"/>
    <property type="match status" value="1"/>
</dbReference>
<dbReference type="HOGENOM" id="CLU_046313_2_0_1"/>
<organism evidence="7 8">
    <name type="scientific">Henningerozyma blattae (strain ATCC 34711 / CBS 6284 / DSM 70876 / NBRC 10599 / NRRL Y-10934 / UCD 77-7)</name>
    <name type="common">Yeast</name>
    <name type="synonym">Tetrapisispora blattae</name>
    <dbReference type="NCBI Taxonomy" id="1071380"/>
    <lineage>
        <taxon>Eukaryota</taxon>
        <taxon>Fungi</taxon>
        <taxon>Dikarya</taxon>
        <taxon>Ascomycota</taxon>
        <taxon>Saccharomycotina</taxon>
        <taxon>Saccharomycetes</taxon>
        <taxon>Saccharomycetales</taxon>
        <taxon>Saccharomycetaceae</taxon>
        <taxon>Henningerozyma</taxon>
    </lineage>
</organism>
<dbReference type="AlphaFoldDB" id="I2H8W0"/>
<dbReference type="PROSITE" id="PS50255">
    <property type="entry name" value="CYTOCHROME_B5_2"/>
    <property type="match status" value="1"/>
</dbReference>
<proteinExistence type="inferred from homology"/>
<dbReference type="GeneID" id="14497990"/>
<dbReference type="GO" id="GO:0020037">
    <property type="term" value="F:heme binding"/>
    <property type="evidence" value="ECO:0007669"/>
    <property type="project" value="UniProtKB-UniRule"/>
</dbReference>
<evidence type="ECO:0000313" key="7">
    <source>
        <dbReference type="EMBL" id="CCH62812.1"/>
    </source>
</evidence>
<dbReference type="GO" id="GO:0005737">
    <property type="term" value="C:cytoplasm"/>
    <property type="evidence" value="ECO:0007669"/>
    <property type="project" value="TreeGrafter"/>
</dbReference>
<gene>
    <name evidence="7" type="primary">TBLA0I01530</name>
    <name evidence="7" type="ORF">TBLA_0I01530</name>
</gene>
<evidence type="ECO:0000256" key="3">
    <source>
        <dbReference type="ARBA" id="ARBA00023004"/>
    </source>
</evidence>
<keyword evidence="2 4" id="KW-0479">Metal-binding</keyword>
<dbReference type="InterPro" id="IPR036400">
    <property type="entry name" value="Cyt_B5-like_heme/steroid_sf"/>
</dbReference>
<evidence type="ECO:0000256" key="1">
    <source>
        <dbReference type="ARBA" id="ARBA00022617"/>
    </source>
</evidence>
<dbReference type="STRING" id="1071380.I2H8W0"/>
<protein>
    <recommendedName>
        <fullName evidence="6">Cytochrome b5 heme-binding domain-containing protein</fullName>
    </recommendedName>
</protein>
<dbReference type="InterPro" id="IPR018506">
    <property type="entry name" value="Cyt_B5_heme-BS"/>
</dbReference>
<dbReference type="Proteomes" id="UP000002866">
    <property type="component" value="Chromosome 9"/>
</dbReference>
<dbReference type="KEGG" id="tbl:TBLA_0I01530"/>
<evidence type="ECO:0000256" key="2">
    <source>
        <dbReference type="ARBA" id="ARBA00022723"/>
    </source>
</evidence>